<evidence type="ECO:0000256" key="2">
    <source>
        <dbReference type="ARBA" id="ARBA00022801"/>
    </source>
</evidence>
<feature type="domain" description="Nudix hydrolase" evidence="4">
    <location>
        <begin position="13"/>
        <end position="145"/>
    </location>
</feature>
<name>A0ABQ3D482_9RHOB</name>
<sequence length="150" mass="16891">MSEFELLTDWPDCVNSVVGVVIQDELGRALIQLRDNFPNVGAGGRWGMFGGHMEDGETTLETAMRELAEETGLDVGAECLKPFVRFVPRDGYQAYHYIYHLQKPIAPKQIAISEGAGFAFITYSQMRDFDMLPSNILVLNHLHRLNKFAL</sequence>
<dbReference type="RefSeq" id="WP_189641027.1">
    <property type="nucleotide sequence ID" value="NZ_BMZF01000007.1"/>
</dbReference>
<evidence type="ECO:0000313" key="5">
    <source>
        <dbReference type="EMBL" id="GHA57942.1"/>
    </source>
</evidence>
<dbReference type="InterPro" id="IPR015797">
    <property type="entry name" value="NUDIX_hydrolase-like_dom_sf"/>
</dbReference>
<comment type="cofactor">
    <cofactor evidence="1">
        <name>Mg(2+)</name>
        <dbReference type="ChEBI" id="CHEBI:18420"/>
    </cofactor>
</comment>
<dbReference type="PANTHER" id="PTHR43736:SF1">
    <property type="entry name" value="DIHYDRONEOPTERIN TRIPHOSPHATE DIPHOSPHATASE"/>
    <property type="match status" value="1"/>
</dbReference>
<dbReference type="Pfam" id="PF00293">
    <property type="entry name" value="NUDIX"/>
    <property type="match status" value="1"/>
</dbReference>
<dbReference type="PROSITE" id="PS00893">
    <property type="entry name" value="NUDIX_BOX"/>
    <property type="match status" value="1"/>
</dbReference>
<evidence type="ECO:0000256" key="3">
    <source>
        <dbReference type="RuleBase" id="RU003476"/>
    </source>
</evidence>
<organism evidence="5 6">
    <name type="scientific">Paramylibacter ulvae</name>
    <dbReference type="NCBI Taxonomy" id="1651968"/>
    <lineage>
        <taxon>Bacteria</taxon>
        <taxon>Pseudomonadati</taxon>
        <taxon>Pseudomonadota</taxon>
        <taxon>Alphaproteobacteria</taxon>
        <taxon>Rhodobacterales</taxon>
        <taxon>Paracoccaceae</taxon>
        <taxon>Paramylibacter</taxon>
    </lineage>
</organism>
<protein>
    <recommendedName>
        <fullName evidence="4">Nudix hydrolase domain-containing protein</fullName>
    </recommendedName>
</protein>
<dbReference type="PANTHER" id="PTHR43736">
    <property type="entry name" value="ADP-RIBOSE PYROPHOSPHATASE"/>
    <property type="match status" value="1"/>
</dbReference>
<keyword evidence="2 3" id="KW-0378">Hydrolase</keyword>
<dbReference type="PRINTS" id="PR00502">
    <property type="entry name" value="NUDIXFAMILY"/>
</dbReference>
<dbReference type="SUPFAM" id="SSF55811">
    <property type="entry name" value="Nudix"/>
    <property type="match status" value="1"/>
</dbReference>
<proteinExistence type="inferred from homology"/>
<comment type="caution">
    <text evidence="5">The sequence shown here is derived from an EMBL/GenBank/DDBJ whole genome shotgun (WGS) entry which is preliminary data.</text>
</comment>
<dbReference type="InterPro" id="IPR000086">
    <property type="entry name" value="NUDIX_hydrolase_dom"/>
</dbReference>
<accession>A0ABQ3D482</accession>
<dbReference type="Gene3D" id="3.90.79.10">
    <property type="entry name" value="Nucleoside Triphosphate Pyrophosphohydrolase"/>
    <property type="match status" value="1"/>
</dbReference>
<keyword evidence="6" id="KW-1185">Reference proteome</keyword>
<dbReference type="PROSITE" id="PS51462">
    <property type="entry name" value="NUDIX"/>
    <property type="match status" value="1"/>
</dbReference>
<evidence type="ECO:0000259" key="4">
    <source>
        <dbReference type="PROSITE" id="PS51462"/>
    </source>
</evidence>
<dbReference type="InterPro" id="IPR020476">
    <property type="entry name" value="Nudix_hydrolase"/>
</dbReference>
<dbReference type="EMBL" id="BMZF01000007">
    <property type="protein sequence ID" value="GHA57942.1"/>
    <property type="molecule type" value="Genomic_DNA"/>
</dbReference>
<dbReference type="Proteomes" id="UP000634455">
    <property type="component" value="Unassembled WGS sequence"/>
</dbReference>
<dbReference type="InterPro" id="IPR020084">
    <property type="entry name" value="NUDIX_hydrolase_CS"/>
</dbReference>
<evidence type="ECO:0000256" key="1">
    <source>
        <dbReference type="ARBA" id="ARBA00001946"/>
    </source>
</evidence>
<evidence type="ECO:0000313" key="6">
    <source>
        <dbReference type="Proteomes" id="UP000634455"/>
    </source>
</evidence>
<reference evidence="6" key="1">
    <citation type="journal article" date="2019" name="Int. J. Syst. Evol. Microbiol.">
        <title>The Global Catalogue of Microorganisms (GCM) 10K type strain sequencing project: providing services to taxonomists for standard genome sequencing and annotation.</title>
        <authorList>
            <consortium name="The Broad Institute Genomics Platform"/>
            <consortium name="The Broad Institute Genome Sequencing Center for Infectious Disease"/>
            <person name="Wu L."/>
            <person name="Ma J."/>
        </authorList>
    </citation>
    <scope>NUCLEOTIDE SEQUENCE [LARGE SCALE GENOMIC DNA]</scope>
    <source>
        <strain evidence="6">KCTC 32465</strain>
    </source>
</reference>
<gene>
    <name evidence="5" type="ORF">GCM10008927_24670</name>
</gene>
<comment type="similarity">
    <text evidence="3">Belongs to the Nudix hydrolase family.</text>
</comment>